<comment type="caution">
    <text evidence="1">The sequence shown here is derived from an EMBL/GenBank/DDBJ whole genome shotgun (WGS) entry which is preliminary data.</text>
</comment>
<dbReference type="Proteomes" id="UP000704712">
    <property type="component" value="Unassembled WGS sequence"/>
</dbReference>
<name>A0A8S9UH82_PHYIN</name>
<dbReference type="AlphaFoldDB" id="A0A8S9UH82"/>
<accession>A0A8S9UH82</accession>
<proteinExistence type="predicted"/>
<evidence type="ECO:0000313" key="1">
    <source>
        <dbReference type="EMBL" id="KAF4139846.1"/>
    </source>
</evidence>
<gene>
    <name evidence="1" type="ORF">GN958_ATG10954</name>
</gene>
<organism evidence="1 2">
    <name type="scientific">Phytophthora infestans</name>
    <name type="common">Potato late blight agent</name>
    <name type="synonym">Botrytis infestans</name>
    <dbReference type="NCBI Taxonomy" id="4787"/>
    <lineage>
        <taxon>Eukaryota</taxon>
        <taxon>Sar</taxon>
        <taxon>Stramenopiles</taxon>
        <taxon>Oomycota</taxon>
        <taxon>Peronosporomycetes</taxon>
        <taxon>Peronosporales</taxon>
        <taxon>Peronosporaceae</taxon>
        <taxon>Phytophthora</taxon>
    </lineage>
</organism>
<reference evidence="1" key="1">
    <citation type="submission" date="2020-03" db="EMBL/GenBank/DDBJ databases">
        <title>Hybrid Assembly of Korean Phytophthora infestans isolates.</title>
        <authorList>
            <person name="Prokchorchik M."/>
            <person name="Lee Y."/>
            <person name="Seo J."/>
            <person name="Cho J.-H."/>
            <person name="Park Y.-E."/>
            <person name="Jang D.-C."/>
            <person name="Im J.-S."/>
            <person name="Choi J.-G."/>
            <person name="Park H.-J."/>
            <person name="Lee G.-B."/>
            <person name="Lee Y.-G."/>
            <person name="Hong S.-Y."/>
            <person name="Cho K."/>
            <person name="Sohn K.H."/>
        </authorList>
    </citation>
    <scope>NUCLEOTIDE SEQUENCE</scope>
    <source>
        <strain evidence="1">KR_2_A2</strain>
    </source>
</reference>
<sequence>MVCEYKWEKGWIGESMARKGWFASTNGKKGGLASPWLEKDELRVPDYTENTIYGSLGNAIYGYVVHPS</sequence>
<evidence type="ECO:0000313" key="2">
    <source>
        <dbReference type="Proteomes" id="UP000704712"/>
    </source>
</evidence>
<dbReference type="EMBL" id="JAACNO010001540">
    <property type="protein sequence ID" value="KAF4139846.1"/>
    <property type="molecule type" value="Genomic_DNA"/>
</dbReference>
<protein>
    <submittedName>
        <fullName evidence="1">Uncharacterized protein</fullName>
    </submittedName>
</protein>